<evidence type="ECO:0000313" key="1">
    <source>
        <dbReference type="EMBL" id="SDL26634.1"/>
    </source>
</evidence>
<dbReference type="AlphaFoldDB" id="A0A1G9IP09"/>
<keyword evidence="2" id="KW-1185">Reference proteome</keyword>
<gene>
    <name evidence="1" type="ORF">SAMN04487971_10868</name>
</gene>
<name>A0A1G9IP09_9RHOB</name>
<sequence length="91" mass="10645">MSSSETTTDHDTIREWIEKRGGIPTVVKGTEGEDGEGILRVDFAERDEKLEEISWEEFFEVFEDRGLAFLYQEETKDGSESRFFKFVRREG</sequence>
<accession>A0A1G9IP09</accession>
<proteinExistence type="predicted"/>
<dbReference type="EMBL" id="FNGE01000008">
    <property type="protein sequence ID" value="SDL26634.1"/>
    <property type="molecule type" value="Genomic_DNA"/>
</dbReference>
<organism evidence="1 2">
    <name type="scientific">Paracoccus chinensis</name>
    <dbReference type="NCBI Taxonomy" id="525640"/>
    <lineage>
        <taxon>Bacteria</taxon>
        <taxon>Pseudomonadati</taxon>
        <taxon>Pseudomonadota</taxon>
        <taxon>Alphaproteobacteria</taxon>
        <taxon>Rhodobacterales</taxon>
        <taxon>Paracoccaceae</taxon>
        <taxon>Paracoccus</taxon>
    </lineage>
</organism>
<dbReference type="STRING" id="525640.SAMN04487971_10868"/>
<dbReference type="OrthoDB" id="9808866at2"/>
<evidence type="ECO:0000313" key="2">
    <source>
        <dbReference type="Proteomes" id="UP000199555"/>
    </source>
</evidence>
<reference evidence="2" key="1">
    <citation type="submission" date="2016-10" db="EMBL/GenBank/DDBJ databases">
        <authorList>
            <person name="Varghese N."/>
            <person name="Submissions S."/>
        </authorList>
    </citation>
    <scope>NUCLEOTIDE SEQUENCE [LARGE SCALE GENOMIC DNA]</scope>
    <source>
        <strain evidence="2">CGMCC 1.7655</strain>
    </source>
</reference>
<dbReference type="RefSeq" id="WP_090755390.1">
    <property type="nucleotide sequence ID" value="NZ_FNGE01000008.1"/>
</dbReference>
<protein>
    <recommendedName>
        <fullName evidence="3">1,4-alpha-glucan branching enzyme</fullName>
    </recommendedName>
</protein>
<dbReference type="Proteomes" id="UP000199555">
    <property type="component" value="Unassembled WGS sequence"/>
</dbReference>
<evidence type="ECO:0008006" key="3">
    <source>
        <dbReference type="Google" id="ProtNLM"/>
    </source>
</evidence>